<evidence type="ECO:0000256" key="4">
    <source>
        <dbReference type="SAM" id="MobiDB-lite"/>
    </source>
</evidence>
<sequence length="155" mass="17150">MVIAEAIVSVVLTQLSSITAEELKKHGKLVLGAAKDVEKLKSTFTAIGALLLDAEEKQWKDEGIKKWLKKLEDVSYEIDDVLDEWRTKILKSQLKGGGGDQHARHSSLSSTKSSASSSVLRESFSASTEGIWRRETGRELTNCSWSTLLKVLYPT</sequence>
<proteinExistence type="predicted"/>
<evidence type="ECO:0000256" key="1">
    <source>
        <dbReference type="ARBA" id="ARBA00022737"/>
    </source>
</evidence>
<accession>A0AAV0ILW9</accession>
<dbReference type="GO" id="GO:0006952">
    <property type="term" value="P:defense response"/>
    <property type="evidence" value="ECO:0007669"/>
    <property type="project" value="UniProtKB-KW"/>
</dbReference>
<keyword evidence="2" id="KW-0547">Nucleotide-binding</keyword>
<dbReference type="GO" id="GO:0000166">
    <property type="term" value="F:nucleotide binding"/>
    <property type="evidence" value="ECO:0007669"/>
    <property type="project" value="UniProtKB-KW"/>
</dbReference>
<organism evidence="6 7">
    <name type="scientific">Linum tenue</name>
    <dbReference type="NCBI Taxonomy" id="586396"/>
    <lineage>
        <taxon>Eukaryota</taxon>
        <taxon>Viridiplantae</taxon>
        <taxon>Streptophyta</taxon>
        <taxon>Embryophyta</taxon>
        <taxon>Tracheophyta</taxon>
        <taxon>Spermatophyta</taxon>
        <taxon>Magnoliopsida</taxon>
        <taxon>eudicotyledons</taxon>
        <taxon>Gunneridae</taxon>
        <taxon>Pentapetalae</taxon>
        <taxon>rosids</taxon>
        <taxon>fabids</taxon>
        <taxon>Malpighiales</taxon>
        <taxon>Linaceae</taxon>
        <taxon>Linum</taxon>
    </lineage>
</organism>
<dbReference type="Proteomes" id="UP001154282">
    <property type="component" value="Unassembled WGS sequence"/>
</dbReference>
<name>A0AAV0ILW9_9ROSI</name>
<keyword evidence="1" id="KW-0677">Repeat</keyword>
<dbReference type="InterPro" id="IPR041118">
    <property type="entry name" value="Rx_N"/>
</dbReference>
<feature type="domain" description="Disease resistance N-terminal" evidence="5">
    <location>
        <begin position="7"/>
        <end position="103"/>
    </location>
</feature>
<evidence type="ECO:0000256" key="2">
    <source>
        <dbReference type="ARBA" id="ARBA00022741"/>
    </source>
</evidence>
<dbReference type="AlphaFoldDB" id="A0AAV0ILW9"/>
<evidence type="ECO:0000256" key="3">
    <source>
        <dbReference type="ARBA" id="ARBA00022821"/>
    </source>
</evidence>
<feature type="region of interest" description="Disordered" evidence="4">
    <location>
        <begin position="94"/>
        <end position="114"/>
    </location>
</feature>
<evidence type="ECO:0000259" key="5">
    <source>
        <dbReference type="Pfam" id="PF18052"/>
    </source>
</evidence>
<evidence type="ECO:0000313" key="7">
    <source>
        <dbReference type="Proteomes" id="UP001154282"/>
    </source>
</evidence>
<gene>
    <name evidence="6" type="ORF">LITE_LOCUS9912</name>
</gene>
<dbReference type="EMBL" id="CAMGYJ010000004">
    <property type="protein sequence ID" value="CAI0398466.1"/>
    <property type="molecule type" value="Genomic_DNA"/>
</dbReference>
<keyword evidence="3" id="KW-0611">Plant defense</keyword>
<dbReference type="Gene3D" id="1.20.5.4130">
    <property type="match status" value="1"/>
</dbReference>
<comment type="caution">
    <text evidence="6">The sequence shown here is derived from an EMBL/GenBank/DDBJ whole genome shotgun (WGS) entry which is preliminary data.</text>
</comment>
<reference evidence="6" key="1">
    <citation type="submission" date="2022-08" db="EMBL/GenBank/DDBJ databases">
        <authorList>
            <person name="Gutierrez-Valencia J."/>
        </authorList>
    </citation>
    <scope>NUCLEOTIDE SEQUENCE</scope>
</reference>
<dbReference type="Pfam" id="PF18052">
    <property type="entry name" value="Rx_N"/>
    <property type="match status" value="1"/>
</dbReference>
<evidence type="ECO:0000313" key="6">
    <source>
        <dbReference type="EMBL" id="CAI0398466.1"/>
    </source>
</evidence>
<protein>
    <recommendedName>
        <fullName evidence="5">Disease resistance N-terminal domain-containing protein</fullName>
    </recommendedName>
</protein>
<keyword evidence="7" id="KW-1185">Reference proteome</keyword>